<reference evidence="2" key="1">
    <citation type="submission" date="2021-06" db="EMBL/GenBank/DDBJ databases">
        <authorList>
            <person name="Kallberg Y."/>
            <person name="Tangrot J."/>
            <person name="Rosling A."/>
        </authorList>
    </citation>
    <scope>NUCLEOTIDE SEQUENCE</scope>
    <source>
        <strain evidence="2">FL966</strain>
    </source>
</reference>
<comment type="caution">
    <text evidence="2">The sequence shown here is derived from an EMBL/GenBank/DDBJ whole genome shotgun (WGS) entry which is preliminary data.</text>
</comment>
<accession>A0A9N9KDW4</accession>
<name>A0A9N9KDW4_9GLOM</name>
<feature type="compositionally biased region" description="Polar residues" evidence="1">
    <location>
        <begin position="1"/>
        <end position="17"/>
    </location>
</feature>
<keyword evidence="3" id="KW-1185">Reference proteome</keyword>
<sequence>MNDPIQNYNNEAQYISDTSDEYTSDKAESSTINQKKRKYTRDKKDDEDIKIKWQENLADNVSKPIIRSKNIIQSNITTHYQHITPISDAKAKELDQAILKAWVCCGFSFQTIENPFIIDLFKLAISGYTLLSRTILSVRLLEQETARIDRKIEHELLNEHNLTL</sequence>
<dbReference type="Proteomes" id="UP000789759">
    <property type="component" value="Unassembled WGS sequence"/>
</dbReference>
<evidence type="ECO:0000313" key="2">
    <source>
        <dbReference type="EMBL" id="CAG8825194.1"/>
    </source>
</evidence>
<evidence type="ECO:0000313" key="3">
    <source>
        <dbReference type="Proteomes" id="UP000789759"/>
    </source>
</evidence>
<dbReference type="OrthoDB" id="2433784at2759"/>
<evidence type="ECO:0000256" key="1">
    <source>
        <dbReference type="SAM" id="MobiDB-lite"/>
    </source>
</evidence>
<organism evidence="2 3">
    <name type="scientific">Cetraspora pellucida</name>
    <dbReference type="NCBI Taxonomy" id="1433469"/>
    <lineage>
        <taxon>Eukaryota</taxon>
        <taxon>Fungi</taxon>
        <taxon>Fungi incertae sedis</taxon>
        <taxon>Mucoromycota</taxon>
        <taxon>Glomeromycotina</taxon>
        <taxon>Glomeromycetes</taxon>
        <taxon>Diversisporales</taxon>
        <taxon>Gigasporaceae</taxon>
        <taxon>Cetraspora</taxon>
    </lineage>
</organism>
<gene>
    <name evidence="2" type="ORF">CPELLU_LOCUS20071</name>
</gene>
<feature type="region of interest" description="Disordered" evidence="1">
    <location>
        <begin position="1"/>
        <end position="43"/>
    </location>
</feature>
<dbReference type="AlphaFoldDB" id="A0A9N9KDW4"/>
<feature type="non-terminal residue" evidence="2">
    <location>
        <position position="1"/>
    </location>
</feature>
<dbReference type="EMBL" id="CAJVQA010055481">
    <property type="protein sequence ID" value="CAG8825194.1"/>
    <property type="molecule type" value="Genomic_DNA"/>
</dbReference>
<protein>
    <submittedName>
        <fullName evidence="2">23608_t:CDS:1</fullName>
    </submittedName>
</protein>
<proteinExistence type="predicted"/>